<protein>
    <submittedName>
        <fullName evidence="2">DUF4432 family protein</fullName>
    </submittedName>
</protein>
<reference evidence="2 3" key="1">
    <citation type="submission" date="2019-10" db="EMBL/GenBank/DDBJ databases">
        <title>Description of Paenibacillus terricola sp. nov.</title>
        <authorList>
            <person name="Carlier A."/>
            <person name="Qi S."/>
        </authorList>
    </citation>
    <scope>NUCLEOTIDE SEQUENCE [LARGE SCALE GENOMIC DNA]</scope>
    <source>
        <strain evidence="2 3">LMG 31459</strain>
    </source>
</reference>
<dbReference type="EMBL" id="WHOB01000027">
    <property type="protein sequence ID" value="NOU79398.1"/>
    <property type="molecule type" value="Genomic_DNA"/>
</dbReference>
<evidence type="ECO:0000313" key="2">
    <source>
        <dbReference type="EMBL" id="NOU79398.1"/>
    </source>
</evidence>
<feature type="compositionally biased region" description="Basic and acidic residues" evidence="1">
    <location>
        <begin position="16"/>
        <end position="28"/>
    </location>
</feature>
<accession>A0ABX1YEZ2</accession>
<dbReference type="Pfam" id="PF14486">
    <property type="entry name" value="DUF4432"/>
    <property type="match status" value="1"/>
</dbReference>
<comment type="caution">
    <text evidence="2">The sequence shown here is derived from an EMBL/GenBank/DDBJ whole genome shotgun (WGS) entry which is preliminary data.</text>
</comment>
<name>A0ABX1YEZ2_9BACL</name>
<proteinExistence type="predicted"/>
<organism evidence="2 3">
    <name type="scientific">Paenibacillus phytohabitans</name>
    <dbReference type="NCBI Taxonomy" id="2654978"/>
    <lineage>
        <taxon>Bacteria</taxon>
        <taxon>Bacillati</taxon>
        <taxon>Bacillota</taxon>
        <taxon>Bacilli</taxon>
        <taxon>Bacillales</taxon>
        <taxon>Paenibacillaceae</taxon>
        <taxon>Paenibacillus</taxon>
    </lineage>
</organism>
<keyword evidence="3" id="KW-1185">Reference proteome</keyword>
<dbReference type="RefSeq" id="WP_171717272.1">
    <property type="nucleotide sequence ID" value="NZ_WHOB01000027.1"/>
</dbReference>
<dbReference type="InterPro" id="IPR014718">
    <property type="entry name" value="GH-type_carb-bd"/>
</dbReference>
<dbReference type="Gene3D" id="2.70.98.10">
    <property type="match status" value="1"/>
</dbReference>
<sequence>MRNERESEELVSNGRVSDERISNERISDEQISSAQISEGRISELTLEQLQPGTPQVLPGGGFVTLTLVTDSFGSHLHLLTISNGRLVFTVILERGMDIGEIRLDAEKISWEREERYLLHPDHVDLSDNEHSGWDSGFYAAVAAIGPEIFGTPDEVRTVHGTGSYSPALPESVRLTWDEQQICLEGNVPVRGYGPLPVYAKTVRIVTRYGAATLFREDTVRNLTEVAQPVDDGFHIQLAGAYMTGGGSYILPVSTAKMLLRDSAPPEVDPLTIYDSETRLDPIRCYQYVPEPVEGLADLPQVRDYCADGGGEQLTAEMLVNAGQDTAAYVIRSLQCYPRSLIAKRAVTDRMYALEPSKTRPNSLEQKTIDGEVVYIGPRGQSTGWIIIGATRDPQEITTFAHMIRSAAK</sequence>
<dbReference type="InterPro" id="IPR027839">
    <property type="entry name" value="DUF4432"/>
</dbReference>
<gene>
    <name evidence="2" type="ORF">GC101_10960</name>
</gene>
<feature type="region of interest" description="Disordered" evidence="1">
    <location>
        <begin position="1"/>
        <end position="34"/>
    </location>
</feature>
<evidence type="ECO:0000313" key="3">
    <source>
        <dbReference type="Proteomes" id="UP000596857"/>
    </source>
</evidence>
<evidence type="ECO:0000256" key="1">
    <source>
        <dbReference type="SAM" id="MobiDB-lite"/>
    </source>
</evidence>
<dbReference type="Proteomes" id="UP000596857">
    <property type="component" value="Unassembled WGS sequence"/>
</dbReference>